<evidence type="ECO:0000313" key="2">
    <source>
        <dbReference type="EMBL" id="CRL24327.1"/>
    </source>
</evidence>
<dbReference type="Proteomes" id="UP000053732">
    <property type="component" value="Unassembled WGS sequence"/>
</dbReference>
<sequence length="137" mass="15951">MPCTVYSSSKRKEAEKTNKSDETDKSNMIEEVDVVDGHIYDKKIRRRTMNQIKINMLTERVKHHCSSCGKEAKKLIWELQKNRNNGKSPLYGLPYKWMVSQHGLLLCPNCKKKDDTELSFLPPVFSDLRTESEIMTE</sequence>
<dbReference type="EMBL" id="HG793144">
    <property type="protein sequence ID" value="CRL24327.1"/>
    <property type="molecule type" value="Genomic_DNA"/>
</dbReference>
<name>A0A0G4PDF6_PENC3</name>
<feature type="region of interest" description="Disordered" evidence="1">
    <location>
        <begin position="1"/>
        <end position="24"/>
    </location>
</feature>
<evidence type="ECO:0000313" key="3">
    <source>
        <dbReference type="Proteomes" id="UP000053732"/>
    </source>
</evidence>
<evidence type="ECO:0000256" key="1">
    <source>
        <dbReference type="SAM" id="MobiDB-lite"/>
    </source>
</evidence>
<dbReference type="STRING" id="1429867.A0A0G4PDF6"/>
<reference evidence="2 3" key="1">
    <citation type="journal article" date="2014" name="Nat. Commun.">
        <title>Multiple recent horizontal transfers of a large genomic region in cheese making fungi.</title>
        <authorList>
            <person name="Cheeseman K."/>
            <person name="Ropars J."/>
            <person name="Renault P."/>
            <person name="Dupont J."/>
            <person name="Gouzy J."/>
            <person name="Branca A."/>
            <person name="Abraham A.L."/>
            <person name="Ceppi M."/>
            <person name="Conseiller E."/>
            <person name="Debuchy R."/>
            <person name="Malagnac F."/>
            <person name="Goarin A."/>
            <person name="Silar P."/>
            <person name="Lacoste S."/>
            <person name="Sallet E."/>
            <person name="Bensimon A."/>
            <person name="Giraud T."/>
            <person name="Brygoo Y."/>
        </authorList>
    </citation>
    <scope>NUCLEOTIDE SEQUENCE [LARGE SCALE GENOMIC DNA]</scope>
    <source>
        <strain evidence="3">FM 013</strain>
    </source>
</reference>
<organism evidence="2 3">
    <name type="scientific">Penicillium camemberti (strain FM 013)</name>
    <dbReference type="NCBI Taxonomy" id="1429867"/>
    <lineage>
        <taxon>Eukaryota</taxon>
        <taxon>Fungi</taxon>
        <taxon>Dikarya</taxon>
        <taxon>Ascomycota</taxon>
        <taxon>Pezizomycotina</taxon>
        <taxon>Eurotiomycetes</taxon>
        <taxon>Eurotiomycetidae</taxon>
        <taxon>Eurotiales</taxon>
        <taxon>Aspergillaceae</taxon>
        <taxon>Penicillium</taxon>
    </lineage>
</organism>
<accession>A0A0G4PDF6</accession>
<proteinExistence type="predicted"/>
<feature type="compositionally biased region" description="Basic and acidic residues" evidence="1">
    <location>
        <begin position="10"/>
        <end position="24"/>
    </location>
</feature>
<keyword evidence="3" id="KW-1185">Reference proteome</keyword>
<gene>
    <name evidence="2" type="ORF">PCAMFM013_S011g000321</name>
</gene>
<dbReference type="AlphaFoldDB" id="A0A0G4PDF6"/>
<protein>
    <submittedName>
        <fullName evidence="2">Str. FM013</fullName>
    </submittedName>
</protein>